<gene>
    <name evidence="1" type="ORF">TUM19329_23080</name>
</gene>
<keyword evidence="2" id="KW-1185">Reference proteome</keyword>
<sequence>MLNNLKDKLQPEIKNTLGQLTNWDSSSYNRGNTSFKLASMQFQFQNGMLTSESILLQTDKLQVKGHGALNLFNYELNSKLQASLNNNSADPAMLEIQERLRGYFPLIISGTLDQPKVLPDFRAMFPLLGQKLLNISIEKPINQIRNRLKI</sequence>
<name>A0A6F8T712_9GAMM</name>
<proteinExistence type="predicted"/>
<evidence type="ECO:0000313" key="2">
    <source>
        <dbReference type="Proteomes" id="UP000502894"/>
    </source>
</evidence>
<evidence type="ECO:0000313" key="1">
    <source>
        <dbReference type="EMBL" id="BCA95947.1"/>
    </source>
</evidence>
<dbReference type="EMBL" id="AP022839">
    <property type="protein sequence ID" value="BCA95947.1"/>
    <property type="molecule type" value="Genomic_DNA"/>
</dbReference>
<dbReference type="Proteomes" id="UP000502894">
    <property type="component" value="Chromosome"/>
</dbReference>
<reference evidence="1" key="1">
    <citation type="journal article" date="2020" name="Microbiol. Resour. Announc.">
        <title>Complete Genome Sequence of Novel Psychrotolerant Legionella Strain TUM19329, Isolated from Antarctic Lake Sediment.</title>
        <authorList>
            <person name="Shimada S."/>
            <person name="Nakai R."/>
            <person name="Aoki K."/>
            <person name="Shimoeda N."/>
            <person name="Ohno G."/>
            <person name="Miyazaki Y."/>
            <person name="Kudoh S."/>
            <person name="Imura S."/>
            <person name="Watanabe K."/>
            <person name="Ishii Y."/>
            <person name="Tateda K."/>
        </authorList>
    </citation>
    <scope>NUCLEOTIDE SEQUENCE [LARGE SCALE GENOMIC DNA]</scope>
    <source>
        <strain evidence="1">TUM19329</strain>
    </source>
</reference>
<accession>A0A6F8T712</accession>
<protein>
    <submittedName>
        <fullName evidence="1">Uncharacterized protein</fullName>
    </submittedName>
</protein>
<dbReference type="AlphaFoldDB" id="A0A6F8T712"/>
<dbReference type="KEGG" id="lant:TUM19329_23080"/>
<organism evidence="1 2">
    <name type="scientific">Legionella antarctica</name>
    <dbReference type="NCBI Taxonomy" id="2708020"/>
    <lineage>
        <taxon>Bacteria</taxon>
        <taxon>Pseudomonadati</taxon>
        <taxon>Pseudomonadota</taxon>
        <taxon>Gammaproteobacteria</taxon>
        <taxon>Legionellales</taxon>
        <taxon>Legionellaceae</taxon>
        <taxon>Legionella</taxon>
    </lineage>
</organism>